<dbReference type="EMBL" id="CAVMJV010000022">
    <property type="protein sequence ID" value="CAK5072482.1"/>
    <property type="molecule type" value="Genomic_DNA"/>
</dbReference>
<reference evidence="1" key="1">
    <citation type="submission" date="2023-11" db="EMBL/GenBank/DDBJ databases">
        <authorList>
            <person name="Poullet M."/>
        </authorList>
    </citation>
    <scope>NUCLEOTIDE SEQUENCE</scope>
    <source>
        <strain evidence="1">E1834</strain>
    </source>
</reference>
<proteinExistence type="predicted"/>
<keyword evidence="2" id="KW-1185">Reference proteome</keyword>
<protein>
    <submittedName>
        <fullName evidence="1">Uncharacterized protein</fullName>
    </submittedName>
</protein>
<gene>
    <name evidence="1" type="ORF">MENTE1834_LOCUS19240</name>
</gene>
<accession>A0ACB0Z0Y3</accession>
<organism evidence="1 2">
    <name type="scientific">Meloidogyne enterolobii</name>
    <name type="common">Root-knot nematode worm</name>
    <name type="synonym">Meloidogyne mayaguensis</name>
    <dbReference type="NCBI Taxonomy" id="390850"/>
    <lineage>
        <taxon>Eukaryota</taxon>
        <taxon>Metazoa</taxon>
        <taxon>Ecdysozoa</taxon>
        <taxon>Nematoda</taxon>
        <taxon>Chromadorea</taxon>
        <taxon>Rhabditida</taxon>
        <taxon>Tylenchina</taxon>
        <taxon>Tylenchomorpha</taxon>
        <taxon>Tylenchoidea</taxon>
        <taxon>Meloidogynidae</taxon>
        <taxon>Meloidogyninae</taxon>
        <taxon>Meloidogyne</taxon>
    </lineage>
</organism>
<evidence type="ECO:0000313" key="1">
    <source>
        <dbReference type="EMBL" id="CAK5072482.1"/>
    </source>
</evidence>
<dbReference type="Proteomes" id="UP001497535">
    <property type="component" value="Unassembled WGS sequence"/>
</dbReference>
<name>A0ACB0Z0Y3_MELEN</name>
<evidence type="ECO:0000313" key="2">
    <source>
        <dbReference type="Proteomes" id="UP001497535"/>
    </source>
</evidence>
<sequence>MNFYFFCLFILFFYVFSFFLCCYFVCCHRPRTAGCFPSFFPFFFSFKWVKDRRKIIKY</sequence>
<comment type="caution">
    <text evidence="1">The sequence shown here is derived from an EMBL/GenBank/DDBJ whole genome shotgun (WGS) entry which is preliminary data.</text>
</comment>